<feature type="domain" description="Glycosyltransferase 2-like" evidence="2">
    <location>
        <begin position="7"/>
        <end position="92"/>
    </location>
</feature>
<dbReference type="PROSITE" id="PS50005">
    <property type="entry name" value="TPR"/>
    <property type="match status" value="1"/>
</dbReference>
<proteinExistence type="predicted"/>
<dbReference type="PANTHER" id="PTHR43630:SF2">
    <property type="entry name" value="GLYCOSYLTRANSFERASE"/>
    <property type="match status" value="1"/>
</dbReference>
<dbReference type="SMART" id="SM00028">
    <property type="entry name" value="TPR"/>
    <property type="match status" value="5"/>
</dbReference>
<dbReference type="InterPro" id="IPR019734">
    <property type="entry name" value="TPR_rpt"/>
</dbReference>
<dbReference type="CDD" id="cd02511">
    <property type="entry name" value="Beta4Glucosyltransferase"/>
    <property type="match status" value="1"/>
</dbReference>
<comment type="caution">
    <text evidence="3">The sequence shown here is derived from an EMBL/GenBank/DDBJ whole genome shotgun (WGS) entry which is preliminary data.</text>
</comment>
<reference evidence="3 4" key="1">
    <citation type="submission" date="2020-08" db="EMBL/GenBank/DDBJ databases">
        <title>A Genomic Blueprint of the Chicken Gut Microbiome.</title>
        <authorList>
            <person name="Gilroy R."/>
            <person name="Ravi A."/>
            <person name="Getino M."/>
            <person name="Pursley I."/>
            <person name="Horton D.L."/>
            <person name="Alikhan N.-F."/>
            <person name="Baker D."/>
            <person name="Gharbi K."/>
            <person name="Hall N."/>
            <person name="Watson M."/>
            <person name="Adriaenssens E.M."/>
            <person name="Foster-Nyarko E."/>
            <person name="Jarju S."/>
            <person name="Secka A."/>
            <person name="Antonio M."/>
            <person name="Oren A."/>
            <person name="Chaudhuri R."/>
            <person name="La Ragione R.M."/>
            <person name="Hildebrand F."/>
            <person name="Pallen M.J."/>
        </authorList>
    </citation>
    <scope>NUCLEOTIDE SEQUENCE [LARGE SCALE GENOMIC DNA]</scope>
    <source>
        <strain evidence="3 4">Sa2BVA9</strain>
    </source>
</reference>
<evidence type="ECO:0000313" key="4">
    <source>
        <dbReference type="Proteomes" id="UP000608071"/>
    </source>
</evidence>
<dbReference type="Pfam" id="PF13181">
    <property type="entry name" value="TPR_8"/>
    <property type="match status" value="1"/>
</dbReference>
<dbReference type="InterPro" id="IPR029044">
    <property type="entry name" value="Nucleotide-diphossugar_trans"/>
</dbReference>
<name>A0ABR8SZK3_9BACL</name>
<protein>
    <submittedName>
        <fullName evidence="3">Glycosyltransferase</fullName>
    </submittedName>
</protein>
<evidence type="ECO:0000313" key="3">
    <source>
        <dbReference type="EMBL" id="MBD7968941.1"/>
    </source>
</evidence>
<dbReference type="SUPFAM" id="SSF48452">
    <property type="entry name" value="TPR-like"/>
    <property type="match status" value="2"/>
</dbReference>
<accession>A0ABR8SZK3</accession>
<dbReference type="PANTHER" id="PTHR43630">
    <property type="entry name" value="POLY-BETA-1,6-N-ACETYL-D-GLUCOSAMINE SYNTHASE"/>
    <property type="match status" value="1"/>
</dbReference>
<feature type="repeat" description="TPR" evidence="1">
    <location>
        <begin position="195"/>
        <end position="228"/>
    </location>
</feature>
<organism evidence="3 4">
    <name type="scientific">Paenibacillus gallinarum</name>
    <dbReference type="NCBI Taxonomy" id="2762232"/>
    <lineage>
        <taxon>Bacteria</taxon>
        <taxon>Bacillati</taxon>
        <taxon>Bacillota</taxon>
        <taxon>Bacilli</taxon>
        <taxon>Bacillales</taxon>
        <taxon>Paenibacillaceae</taxon>
        <taxon>Paenibacillus</taxon>
    </lineage>
</organism>
<evidence type="ECO:0000259" key="2">
    <source>
        <dbReference type="Pfam" id="PF00535"/>
    </source>
</evidence>
<keyword evidence="1" id="KW-0802">TPR repeat</keyword>
<dbReference type="EMBL" id="JACSQL010000005">
    <property type="protein sequence ID" value="MBD7968941.1"/>
    <property type="molecule type" value="Genomic_DNA"/>
</dbReference>
<dbReference type="Proteomes" id="UP000608071">
    <property type="component" value="Unassembled WGS sequence"/>
</dbReference>
<evidence type="ECO:0000256" key="1">
    <source>
        <dbReference type="PROSITE-ProRule" id="PRU00339"/>
    </source>
</evidence>
<dbReference type="Pfam" id="PF00535">
    <property type="entry name" value="Glycos_transf_2"/>
    <property type="match status" value="1"/>
</dbReference>
<gene>
    <name evidence="3" type="ORF">H9647_12770</name>
</gene>
<dbReference type="InterPro" id="IPR011990">
    <property type="entry name" value="TPR-like_helical_dom_sf"/>
</dbReference>
<dbReference type="Gene3D" id="3.90.550.10">
    <property type="entry name" value="Spore Coat Polysaccharide Biosynthesis Protein SpsA, Chain A"/>
    <property type="match status" value="1"/>
</dbReference>
<dbReference type="InterPro" id="IPR001173">
    <property type="entry name" value="Glyco_trans_2-like"/>
</dbReference>
<dbReference type="SUPFAM" id="SSF53448">
    <property type="entry name" value="Nucleotide-diphospho-sugar transferases"/>
    <property type="match status" value="1"/>
</dbReference>
<keyword evidence="4" id="KW-1185">Reference proteome</keyword>
<dbReference type="Gene3D" id="1.25.40.10">
    <property type="entry name" value="Tetratricopeptide repeat domain"/>
    <property type="match status" value="1"/>
</dbReference>
<sequence length="627" mass="72542">MTKKTISLCMIVKNEEGDIRRCLESVLRKVDEIIVIDTGSTDNTLKIVSEFTSNIYNFKWIGDFSAARNYSIQKATGDYILVLDADEFLDVDSDLQADIESELDYYLLNIKNALSYGGAFTHGAVRLFTNSRNLKYENRLHEHLNIINEQYNFTGGEGKTIIHHTGYTNETMNQKDKIKRNLSLMLKEVEENPNAYNTFNMGKTYMLAGEYEKAIIYLKKAYPLSGNQVFMPELLCKLAYCLGQLQKYGDALNIINDAVIIYPNDTEMRYIQGVLFMDTGYNKDAEETFKKCLEFGDRGMTVTEGSGGYLAYYRLAELYEKQNNIQKSFDAIVEVIKRKKEYVPGIKKYFEIATKLNASVIEVQNKFEHIYDISRINDIQVLLDVLYGLRHPLLETYISKYKINVQSNVIASAKQYSRQYYEARMLWNSMDIIPEENRLDVLLLAIILRDNVLYARVRTELNFNQREQKVFSQLIDREEKAPTDTVLTTLVENILIGFSSSLIILQEYDIFQSLSDILLRGNDKPKIKLCEVLINYNFVEVAIDLLIPLYNSKPNNIKLVELLGDVCFNNNYLDESVLLYNKLLDLSPDYNSLERCYNLYKRIGDLHSAQQIKDKIHNIYKNVKWAS</sequence>